<dbReference type="InterPro" id="IPR002156">
    <property type="entry name" value="RNaseH_domain"/>
</dbReference>
<evidence type="ECO:0000313" key="2">
    <source>
        <dbReference type="Proteomes" id="UP000694864"/>
    </source>
</evidence>
<dbReference type="PANTHER" id="PTHR47074:SF49">
    <property type="entry name" value="POLYNUCLEOTIDYL TRANSFERASE, RIBONUCLEASE H-LIKE SUPERFAMILY PROTEIN"/>
    <property type="match status" value="1"/>
</dbReference>
<name>A0ABM0UTR5_CAMSA</name>
<dbReference type="CDD" id="cd06222">
    <property type="entry name" value="RNase_H_like"/>
    <property type="match status" value="1"/>
</dbReference>
<dbReference type="InterPro" id="IPR052929">
    <property type="entry name" value="RNase_H-like_EbsB-rel"/>
</dbReference>
<sequence length="275" mass="29867">MLLVSRGIGDAGSCKRCGGNEDALHVLGSCLFAKRVWQLAPFASLPSLDNLNSVKDLLVSVGQSFTLPPVGLSIAPLYPWFLWFLWKSRNLLVFENKVWSENDVIQKAILEARNWQQALLIQPKKQTKRKPVEAIPIHPEACVCFSDAAWNATTKVCGLGWTIKNFTSGLTQQGSTSRPFVSSALVAEALALKAVITAALAVRLVCNSDCQDLICLINSGGQATELDGILDDIRFLSLKFMSIFYCYVPRSENSEADALAKASLLSCNGSSLVGV</sequence>
<reference evidence="3" key="2">
    <citation type="submission" date="2025-08" db="UniProtKB">
        <authorList>
            <consortium name="RefSeq"/>
        </authorList>
    </citation>
    <scope>IDENTIFICATION</scope>
    <source>
        <tissue evidence="3">Leaf</tissue>
    </source>
</reference>
<feature type="domain" description="RNase H type-1" evidence="1">
    <location>
        <begin position="146"/>
        <end position="262"/>
    </location>
</feature>
<dbReference type="RefSeq" id="XP_010446224.1">
    <property type="nucleotide sequence ID" value="XM_010447922.1"/>
</dbReference>
<dbReference type="InterPro" id="IPR012337">
    <property type="entry name" value="RNaseH-like_sf"/>
</dbReference>
<keyword evidence="2" id="KW-1185">Reference proteome</keyword>
<evidence type="ECO:0000313" key="3">
    <source>
        <dbReference type="RefSeq" id="XP_010446224.1"/>
    </source>
</evidence>
<dbReference type="Pfam" id="PF13456">
    <property type="entry name" value="RVT_3"/>
    <property type="match status" value="1"/>
</dbReference>
<protein>
    <submittedName>
        <fullName evidence="3">Uncharacterized protein LOC104729021</fullName>
    </submittedName>
</protein>
<dbReference type="GeneID" id="104729021"/>
<proteinExistence type="predicted"/>
<dbReference type="Gene3D" id="3.30.420.10">
    <property type="entry name" value="Ribonuclease H-like superfamily/Ribonuclease H"/>
    <property type="match status" value="1"/>
</dbReference>
<gene>
    <name evidence="3" type="primary">LOC104729021</name>
</gene>
<dbReference type="Proteomes" id="UP000694864">
    <property type="component" value="Chromosome 11"/>
</dbReference>
<dbReference type="SUPFAM" id="SSF53098">
    <property type="entry name" value="Ribonuclease H-like"/>
    <property type="match status" value="1"/>
</dbReference>
<organism evidence="2 3">
    <name type="scientific">Camelina sativa</name>
    <name type="common">False flax</name>
    <name type="synonym">Myagrum sativum</name>
    <dbReference type="NCBI Taxonomy" id="90675"/>
    <lineage>
        <taxon>Eukaryota</taxon>
        <taxon>Viridiplantae</taxon>
        <taxon>Streptophyta</taxon>
        <taxon>Embryophyta</taxon>
        <taxon>Tracheophyta</taxon>
        <taxon>Spermatophyta</taxon>
        <taxon>Magnoliopsida</taxon>
        <taxon>eudicotyledons</taxon>
        <taxon>Gunneridae</taxon>
        <taxon>Pentapetalae</taxon>
        <taxon>rosids</taxon>
        <taxon>malvids</taxon>
        <taxon>Brassicales</taxon>
        <taxon>Brassicaceae</taxon>
        <taxon>Camelineae</taxon>
        <taxon>Camelina</taxon>
    </lineage>
</organism>
<dbReference type="InterPro" id="IPR036397">
    <property type="entry name" value="RNaseH_sf"/>
</dbReference>
<reference evidence="2" key="1">
    <citation type="journal article" date="2014" name="Nat. Commun.">
        <title>The emerging biofuel crop Camelina sativa retains a highly undifferentiated hexaploid genome structure.</title>
        <authorList>
            <person name="Kagale S."/>
            <person name="Koh C."/>
            <person name="Nixon J."/>
            <person name="Bollina V."/>
            <person name="Clarke W.E."/>
            <person name="Tuteja R."/>
            <person name="Spillane C."/>
            <person name="Robinson S.J."/>
            <person name="Links M.G."/>
            <person name="Clarke C."/>
            <person name="Higgins E.E."/>
            <person name="Huebert T."/>
            <person name="Sharpe A.G."/>
            <person name="Parkin I.A."/>
        </authorList>
    </citation>
    <scope>NUCLEOTIDE SEQUENCE [LARGE SCALE GENOMIC DNA]</scope>
    <source>
        <strain evidence="2">cv. DH55</strain>
    </source>
</reference>
<accession>A0ABM0UTR5</accession>
<dbReference type="PANTHER" id="PTHR47074">
    <property type="entry name" value="BNAC02G40300D PROTEIN"/>
    <property type="match status" value="1"/>
</dbReference>
<dbReference type="InterPro" id="IPR044730">
    <property type="entry name" value="RNase_H-like_dom_plant"/>
</dbReference>
<evidence type="ECO:0000259" key="1">
    <source>
        <dbReference type="Pfam" id="PF13456"/>
    </source>
</evidence>